<sequence length="61" mass="6517">MTTHLNMIDGRGLPFAEHLTLASVLIGTDTLVTYNTSALISTTTFTNRSICPAALLATHLN</sequence>
<name>A0A6G0ZNI2_APHCR</name>
<evidence type="ECO:0000313" key="2">
    <source>
        <dbReference type="Proteomes" id="UP000478052"/>
    </source>
</evidence>
<gene>
    <name evidence="1" type="ORF">FWK35_00020176</name>
</gene>
<keyword evidence="2" id="KW-1185">Reference proteome</keyword>
<proteinExistence type="predicted"/>
<dbReference type="Proteomes" id="UP000478052">
    <property type="component" value="Unassembled WGS sequence"/>
</dbReference>
<comment type="caution">
    <text evidence="1">The sequence shown here is derived from an EMBL/GenBank/DDBJ whole genome shotgun (WGS) entry which is preliminary data.</text>
</comment>
<dbReference type="EMBL" id="VUJU01000137">
    <property type="protein sequence ID" value="KAF0772772.1"/>
    <property type="molecule type" value="Genomic_DNA"/>
</dbReference>
<dbReference type="AlphaFoldDB" id="A0A6G0ZNI2"/>
<evidence type="ECO:0000313" key="1">
    <source>
        <dbReference type="EMBL" id="KAF0772772.1"/>
    </source>
</evidence>
<protein>
    <submittedName>
        <fullName evidence="1">Uncharacterized protein</fullName>
    </submittedName>
</protein>
<organism evidence="1 2">
    <name type="scientific">Aphis craccivora</name>
    <name type="common">Cowpea aphid</name>
    <dbReference type="NCBI Taxonomy" id="307492"/>
    <lineage>
        <taxon>Eukaryota</taxon>
        <taxon>Metazoa</taxon>
        <taxon>Ecdysozoa</taxon>
        <taxon>Arthropoda</taxon>
        <taxon>Hexapoda</taxon>
        <taxon>Insecta</taxon>
        <taxon>Pterygota</taxon>
        <taxon>Neoptera</taxon>
        <taxon>Paraneoptera</taxon>
        <taxon>Hemiptera</taxon>
        <taxon>Sternorrhyncha</taxon>
        <taxon>Aphidomorpha</taxon>
        <taxon>Aphidoidea</taxon>
        <taxon>Aphididae</taxon>
        <taxon>Aphidini</taxon>
        <taxon>Aphis</taxon>
        <taxon>Aphis</taxon>
    </lineage>
</organism>
<reference evidence="1 2" key="1">
    <citation type="submission" date="2019-08" db="EMBL/GenBank/DDBJ databases">
        <title>Whole genome of Aphis craccivora.</title>
        <authorList>
            <person name="Voronova N.V."/>
            <person name="Shulinski R.S."/>
            <person name="Bandarenka Y.V."/>
            <person name="Zhorov D.G."/>
            <person name="Warner D."/>
        </authorList>
    </citation>
    <scope>NUCLEOTIDE SEQUENCE [LARGE SCALE GENOMIC DNA]</scope>
    <source>
        <strain evidence="1">180601</strain>
        <tissue evidence="1">Whole Body</tissue>
    </source>
</reference>
<accession>A0A6G0ZNI2</accession>